<comment type="caution">
    <text evidence="2">The sequence shown here is derived from an EMBL/GenBank/DDBJ whole genome shotgun (WGS) entry which is preliminary data.</text>
</comment>
<proteinExistence type="predicted"/>
<reference evidence="2 3" key="1">
    <citation type="submission" date="2022-04" db="EMBL/GenBank/DDBJ databases">
        <authorList>
            <person name="Ye Y.-Q."/>
            <person name="Du Z.-J."/>
        </authorList>
    </citation>
    <scope>NUCLEOTIDE SEQUENCE [LARGE SCALE GENOMIC DNA]</scope>
    <source>
        <strain evidence="2 3">A6E488</strain>
    </source>
</reference>
<keyword evidence="3" id="KW-1185">Reference proteome</keyword>
<dbReference type="PANTHER" id="PTHR43844">
    <property type="entry name" value="METHIONINE SYNTHASE"/>
    <property type="match status" value="1"/>
</dbReference>
<name>A0AAW5R1W8_9HYPH</name>
<dbReference type="RefSeq" id="WP_261617594.1">
    <property type="nucleotide sequence ID" value="NZ_JALIDZ010000009.1"/>
</dbReference>
<dbReference type="InterPro" id="IPR038071">
    <property type="entry name" value="UROD/MetE-like_sf"/>
</dbReference>
<dbReference type="EMBL" id="JALIDZ010000009">
    <property type="protein sequence ID" value="MCT8973968.1"/>
    <property type="molecule type" value="Genomic_DNA"/>
</dbReference>
<dbReference type="InterPro" id="IPR002629">
    <property type="entry name" value="Met_Synth_C/arc"/>
</dbReference>
<dbReference type="AlphaFoldDB" id="A0AAW5R1W8"/>
<dbReference type="Pfam" id="PF01717">
    <property type="entry name" value="Meth_synt_2"/>
    <property type="match status" value="1"/>
</dbReference>
<feature type="domain" description="Cobalamin-independent methionine synthase MetE C-terminal/archaeal" evidence="1">
    <location>
        <begin position="6"/>
        <end position="354"/>
    </location>
</feature>
<protein>
    <submittedName>
        <fullName evidence="2">Cobalamin-independent methionine synthase II family protein</fullName>
    </submittedName>
</protein>
<dbReference type="Gene3D" id="3.20.20.210">
    <property type="match status" value="1"/>
</dbReference>
<evidence type="ECO:0000313" key="2">
    <source>
        <dbReference type="EMBL" id="MCT8973968.1"/>
    </source>
</evidence>
<sequence>MANIRFRTTHVGSLPRGETLAGMLIAREAGEKVDASAFDTLVDERVEETLTRQIEAGVDWVNDGEQGRAGFQTYVADRMTGFGGESRREAPLDYERFPTYAAMARRGMGNVAKVRDAPMAIGEVAYESTAEIEQECARLARHLANHDLKPGDAFLTAPSPGIVATTLQNAHYKTHDDYLNALAGELRKEYGAILDAGFALQIDAPDIAMERCTFFKSLDTPDFLVAVERHLEALNAAIEGIPPERIRLHCCWGNWAGPHVHDIPLRDVIGIFYRANVGAFSIPFANPRHQHEYEVFREFPFPKEVLLLPGIVDTTCNYIEHPEVVARRVLEAVGAIGDAERVVPSTDCGFGTFAGYEFVAEELVWEKLSALREGADIAAKRL</sequence>
<evidence type="ECO:0000313" key="3">
    <source>
        <dbReference type="Proteomes" id="UP001320898"/>
    </source>
</evidence>
<dbReference type="GO" id="GO:0009086">
    <property type="term" value="P:methionine biosynthetic process"/>
    <property type="evidence" value="ECO:0007669"/>
    <property type="project" value="InterPro"/>
</dbReference>
<accession>A0AAW5R1W8</accession>
<dbReference type="GO" id="GO:0008270">
    <property type="term" value="F:zinc ion binding"/>
    <property type="evidence" value="ECO:0007669"/>
    <property type="project" value="InterPro"/>
</dbReference>
<organism evidence="2 3">
    <name type="scientific">Microbaculum marinisediminis</name>
    <dbReference type="NCBI Taxonomy" id="2931392"/>
    <lineage>
        <taxon>Bacteria</taxon>
        <taxon>Pseudomonadati</taxon>
        <taxon>Pseudomonadota</taxon>
        <taxon>Alphaproteobacteria</taxon>
        <taxon>Hyphomicrobiales</taxon>
        <taxon>Tepidamorphaceae</taxon>
        <taxon>Microbaculum</taxon>
    </lineage>
</organism>
<dbReference type="SUPFAM" id="SSF51726">
    <property type="entry name" value="UROD/MetE-like"/>
    <property type="match status" value="1"/>
</dbReference>
<evidence type="ECO:0000259" key="1">
    <source>
        <dbReference type="Pfam" id="PF01717"/>
    </source>
</evidence>
<dbReference type="GO" id="GO:0003871">
    <property type="term" value="F:5-methyltetrahydropteroyltriglutamate-homocysteine S-methyltransferase activity"/>
    <property type="evidence" value="ECO:0007669"/>
    <property type="project" value="InterPro"/>
</dbReference>
<dbReference type="CDD" id="cd03311">
    <property type="entry name" value="CIMS_C_terminal_like"/>
    <property type="match status" value="1"/>
</dbReference>
<dbReference type="Proteomes" id="UP001320898">
    <property type="component" value="Unassembled WGS sequence"/>
</dbReference>
<gene>
    <name evidence="2" type="ORF">MUB46_19040</name>
</gene>
<dbReference type="PANTHER" id="PTHR43844:SF2">
    <property type="entry name" value="SYNTHASE, VITAMIN-B12 INDEPENDENT, PUTATIVE (AFU_ORTHOLOGUE AFUA_3G12060)-RELATED"/>
    <property type="match status" value="1"/>
</dbReference>